<sequence length="232" mass="26582">MRIVSDEDWIEARRDLLAAEKEFQVKRDELARKRQALPWRLVDAHYVFEGEDGVRGLAELFGESSQLIVYHFMFHPDWDEGCKSCSFWADSFDRSIEHLRARDTSMVAVSRAPHAKLANYQLAMGWTFPWFSSDGSRFNADFNVSFTPDEVKAGSATYNYASGASVGEEMPGISVFVKTGEGSVYHTYSTYSRGLDPFSATYQYLDIVPNGRDEAEFSDPMEWLRRRGEYSR</sequence>
<dbReference type="EMBL" id="UOEK01000637">
    <property type="protein sequence ID" value="VAW09707.1"/>
    <property type="molecule type" value="Genomic_DNA"/>
</dbReference>
<protein>
    <recommendedName>
        <fullName evidence="2">DUF899 domain-containing protein</fullName>
    </recommendedName>
</protein>
<proteinExistence type="predicted"/>
<dbReference type="Pfam" id="PF05988">
    <property type="entry name" value="DUF899"/>
    <property type="match status" value="1"/>
</dbReference>
<dbReference type="InterPro" id="IPR036249">
    <property type="entry name" value="Thioredoxin-like_sf"/>
</dbReference>
<dbReference type="AlphaFoldDB" id="A0A3B0T8P6"/>
<gene>
    <name evidence="1" type="ORF">MNBD_ACTINO02-1233</name>
</gene>
<reference evidence="1" key="1">
    <citation type="submission" date="2018-06" db="EMBL/GenBank/DDBJ databases">
        <authorList>
            <person name="Zhirakovskaya E."/>
        </authorList>
    </citation>
    <scope>NUCLEOTIDE SEQUENCE</scope>
</reference>
<dbReference type="InterPro" id="IPR010296">
    <property type="entry name" value="DUF899_thioredox"/>
</dbReference>
<evidence type="ECO:0008006" key="2">
    <source>
        <dbReference type="Google" id="ProtNLM"/>
    </source>
</evidence>
<name>A0A3B0T8P6_9ZZZZ</name>
<evidence type="ECO:0000313" key="1">
    <source>
        <dbReference type="EMBL" id="VAW09707.1"/>
    </source>
</evidence>
<organism evidence="1">
    <name type="scientific">hydrothermal vent metagenome</name>
    <dbReference type="NCBI Taxonomy" id="652676"/>
    <lineage>
        <taxon>unclassified sequences</taxon>
        <taxon>metagenomes</taxon>
        <taxon>ecological metagenomes</taxon>
    </lineage>
</organism>
<accession>A0A3B0T8P6</accession>
<dbReference type="SUPFAM" id="SSF52833">
    <property type="entry name" value="Thioredoxin-like"/>
    <property type="match status" value="1"/>
</dbReference>